<sequence length="556" mass="62468">MPARSGASSSSMNTSTSFTSSWLNGSPSRQSPQRNGMRSSRGSLILNESPSRQMQLEFNMLLSRSDRDFHDKLDQAAAERARIADEQLAKAAQEHLRVQEGAKLEIQRIILEQEQENQRREEAQRREVEKLRIEKAKQEAEAQRQRLDAKRKEEEIARQAAEHQRQLQEADARAKAQQQQAAQRQKEEADRKAKEAAAAQEKARIQAQPPPTAPVPAKPVPAVPSTTTTSTTATSAPAPDAEELHRKYMELHARMKKFRTEFYDQVKQKDHPLKAPVGDARRTIRLNLGQTNGARSTTTHAINQIREKCFDIAVSTPGPVIDIRPYLVSRQVQLSDAEARYPAFLLYLWICFGKSVIAQWKSEAANQDSVVPQEIGLLTSSLYADKRYMCNGTIPMVDLMLAKLHRKCPMLFGIRGNTTTTQGLVRLGLDKYRDDENEYAQLMTGIGAGFASITLRQFARTTPVFDMAEYWRAVVNIINTPASEIYPGHLFALQGLLREFAPKFITYYGAPARAILKRATKTFPDRAPKGRPGVAAAAELIKVLPDTWKQKNKIVI</sequence>
<feature type="compositionally biased region" description="Basic and acidic residues" evidence="11">
    <location>
        <begin position="184"/>
        <end position="195"/>
    </location>
</feature>
<dbReference type="GO" id="GO:0044614">
    <property type="term" value="C:nuclear pore cytoplasmic filaments"/>
    <property type="evidence" value="ECO:0007669"/>
    <property type="project" value="TreeGrafter"/>
</dbReference>
<dbReference type="PANTHER" id="PTHR12960:SF0">
    <property type="entry name" value="MRNA EXPORT FACTOR GLE1"/>
    <property type="match status" value="1"/>
</dbReference>
<feature type="compositionally biased region" description="Basic and acidic residues" evidence="11">
    <location>
        <begin position="137"/>
        <end position="174"/>
    </location>
</feature>
<dbReference type="Proteomes" id="UP000800035">
    <property type="component" value="Unassembled WGS sequence"/>
</dbReference>
<evidence type="ECO:0000256" key="3">
    <source>
        <dbReference type="ARBA" id="ARBA00022448"/>
    </source>
</evidence>
<feature type="compositionally biased region" description="Polar residues" evidence="11">
    <location>
        <begin position="22"/>
        <end position="51"/>
    </location>
</feature>
<evidence type="ECO:0000256" key="5">
    <source>
        <dbReference type="ARBA" id="ARBA00022927"/>
    </source>
</evidence>
<accession>A0A6A5TTV0</accession>
<dbReference type="OrthoDB" id="420884at2759"/>
<evidence type="ECO:0000256" key="7">
    <source>
        <dbReference type="ARBA" id="ARBA00023132"/>
    </source>
</evidence>
<dbReference type="EMBL" id="ML976992">
    <property type="protein sequence ID" value="KAF1956081.1"/>
    <property type="molecule type" value="Genomic_DNA"/>
</dbReference>
<dbReference type="GO" id="GO:0005543">
    <property type="term" value="F:phospholipid binding"/>
    <property type="evidence" value="ECO:0007669"/>
    <property type="project" value="TreeGrafter"/>
</dbReference>
<protein>
    <recommendedName>
        <fullName evidence="9">mRNA export factor GLE1</fullName>
    </recommendedName>
    <alternativeName>
        <fullName evidence="10">Nucleoporin GLE1</fullName>
    </alternativeName>
</protein>
<feature type="compositionally biased region" description="Pro residues" evidence="11">
    <location>
        <begin position="208"/>
        <end position="222"/>
    </location>
</feature>
<dbReference type="GO" id="GO:0005737">
    <property type="term" value="C:cytoplasm"/>
    <property type="evidence" value="ECO:0007669"/>
    <property type="project" value="TreeGrafter"/>
</dbReference>
<keyword evidence="7" id="KW-0906">Nuclear pore complex</keyword>
<dbReference type="InterPro" id="IPR038506">
    <property type="entry name" value="GLE1-like_sf"/>
</dbReference>
<dbReference type="GO" id="GO:0016973">
    <property type="term" value="P:poly(A)+ mRNA export from nucleus"/>
    <property type="evidence" value="ECO:0007669"/>
    <property type="project" value="InterPro"/>
</dbReference>
<name>A0A6A5TTV0_9PLEO</name>
<evidence type="ECO:0000256" key="10">
    <source>
        <dbReference type="ARBA" id="ARBA00029983"/>
    </source>
</evidence>
<evidence type="ECO:0000256" key="8">
    <source>
        <dbReference type="ARBA" id="ARBA00023242"/>
    </source>
</evidence>
<dbReference type="GO" id="GO:0031369">
    <property type="term" value="F:translation initiation factor binding"/>
    <property type="evidence" value="ECO:0007669"/>
    <property type="project" value="TreeGrafter"/>
</dbReference>
<feature type="region of interest" description="Disordered" evidence="11">
    <location>
        <begin position="1"/>
        <end position="51"/>
    </location>
</feature>
<dbReference type="GO" id="GO:0015031">
    <property type="term" value="P:protein transport"/>
    <property type="evidence" value="ECO:0007669"/>
    <property type="project" value="UniProtKB-KW"/>
</dbReference>
<evidence type="ECO:0000256" key="2">
    <source>
        <dbReference type="ARBA" id="ARBA00011056"/>
    </source>
</evidence>
<evidence type="ECO:0000313" key="13">
    <source>
        <dbReference type="Proteomes" id="UP000800035"/>
    </source>
</evidence>
<feature type="region of interest" description="Disordered" evidence="11">
    <location>
        <begin position="137"/>
        <end position="239"/>
    </location>
</feature>
<dbReference type="InterPro" id="IPR012476">
    <property type="entry name" value="GLE1"/>
</dbReference>
<reference evidence="12" key="1">
    <citation type="journal article" date="2020" name="Stud. Mycol.">
        <title>101 Dothideomycetes genomes: a test case for predicting lifestyles and emergence of pathogens.</title>
        <authorList>
            <person name="Haridas S."/>
            <person name="Albert R."/>
            <person name="Binder M."/>
            <person name="Bloem J."/>
            <person name="Labutti K."/>
            <person name="Salamov A."/>
            <person name="Andreopoulos B."/>
            <person name="Baker S."/>
            <person name="Barry K."/>
            <person name="Bills G."/>
            <person name="Bluhm B."/>
            <person name="Cannon C."/>
            <person name="Castanera R."/>
            <person name="Culley D."/>
            <person name="Daum C."/>
            <person name="Ezra D."/>
            <person name="Gonzalez J."/>
            <person name="Henrissat B."/>
            <person name="Kuo A."/>
            <person name="Liang C."/>
            <person name="Lipzen A."/>
            <person name="Lutzoni F."/>
            <person name="Magnuson J."/>
            <person name="Mondo S."/>
            <person name="Nolan M."/>
            <person name="Ohm R."/>
            <person name="Pangilinan J."/>
            <person name="Park H.-J."/>
            <person name="Ramirez L."/>
            <person name="Alfaro M."/>
            <person name="Sun H."/>
            <person name="Tritt A."/>
            <person name="Yoshinaga Y."/>
            <person name="Zwiers L.-H."/>
            <person name="Turgeon B."/>
            <person name="Goodwin S."/>
            <person name="Spatafora J."/>
            <person name="Crous P."/>
            <person name="Grigoriev I."/>
        </authorList>
    </citation>
    <scope>NUCLEOTIDE SEQUENCE</scope>
    <source>
        <strain evidence="12">CBS 675.92</strain>
    </source>
</reference>
<evidence type="ECO:0000256" key="1">
    <source>
        <dbReference type="ARBA" id="ARBA00004567"/>
    </source>
</evidence>
<proteinExistence type="inferred from homology"/>
<feature type="compositionally biased region" description="Low complexity" evidence="11">
    <location>
        <begin position="1"/>
        <end position="21"/>
    </location>
</feature>
<evidence type="ECO:0000256" key="6">
    <source>
        <dbReference type="ARBA" id="ARBA00023010"/>
    </source>
</evidence>
<evidence type="ECO:0000313" key="12">
    <source>
        <dbReference type="EMBL" id="KAF1956081.1"/>
    </source>
</evidence>
<keyword evidence="5" id="KW-0653">Protein transport</keyword>
<dbReference type="PANTHER" id="PTHR12960">
    <property type="entry name" value="GLE-1-RELATED"/>
    <property type="match status" value="1"/>
</dbReference>
<keyword evidence="4" id="KW-0509">mRNA transport</keyword>
<feature type="compositionally biased region" description="Low complexity" evidence="11">
    <location>
        <begin position="223"/>
        <end position="239"/>
    </location>
</feature>
<keyword evidence="6" id="KW-0811">Translocation</keyword>
<keyword evidence="8" id="KW-0539">Nucleus</keyword>
<comment type="similarity">
    <text evidence="2">Belongs to the GLE1 family.</text>
</comment>
<dbReference type="GO" id="GO:0000822">
    <property type="term" value="F:inositol hexakisphosphate binding"/>
    <property type="evidence" value="ECO:0007669"/>
    <property type="project" value="TreeGrafter"/>
</dbReference>
<gene>
    <name evidence="12" type="ORF">CC80DRAFT_492375</name>
</gene>
<dbReference type="Pfam" id="PF07817">
    <property type="entry name" value="GLE1"/>
    <property type="match status" value="1"/>
</dbReference>
<organism evidence="12 13">
    <name type="scientific">Byssothecium circinans</name>
    <dbReference type="NCBI Taxonomy" id="147558"/>
    <lineage>
        <taxon>Eukaryota</taxon>
        <taxon>Fungi</taxon>
        <taxon>Dikarya</taxon>
        <taxon>Ascomycota</taxon>
        <taxon>Pezizomycotina</taxon>
        <taxon>Dothideomycetes</taxon>
        <taxon>Pleosporomycetidae</taxon>
        <taxon>Pleosporales</taxon>
        <taxon>Massarineae</taxon>
        <taxon>Massarinaceae</taxon>
        <taxon>Byssothecium</taxon>
    </lineage>
</organism>
<evidence type="ECO:0000256" key="11">
    <source>
        <dbReference type="SAM" id="MobiDB-lite"/>
    </source>
</evidence>
<keyword evidence="13" id="KW-1185">Reference proteome</keyword>
<dbReference type="Gene3D" id="1.25.40.510">
    <property type="entry name" value="GLE1-like"/>
    <property type="match status" value="1"/>
</dbReference>
<comment type="subcellular location">
    <subcellularLocation>
        <location evidence="1">Nucleus</location>
        <location evidence="1">Nuclear pore complex</location>
    </subcellularLocation>
</comment>
<dbReference type="AlphaFoldDB" id="A0A6A5TTV0"/>
<evidence type="ECO:0000256" key="4">
    <source>
        <dbReference type="ARBA" id="ARBA00022816"/>
    </source>
</evidence>
<evidence type="ECO:0000256" key="9">
    <source>
        <dbReference type="ARBA" id="ARBA00026227"/>
    </source>
</evidence>
<keyword evidence="3" id="KW-0813">Transport</keyword>